<dbReference type="PRINTS" id="PR00363">
    <property type="entry name" value="CYTOCHROMEB5"/>
</dbReference>
<evidence type="ECO:0000256" key="18">
    <source>
        <dbReference type="ARBA" id="ARBA00075949"/>
    </source>
</evidence>
<evidence type="ECO:0000256" key="5">
    <source>
        <dbReference type="ARBA" id="ARBA00022617"/>
    </source>
</evidence>
<keyword evidence="7" id="KW-0288">FMN</keyword>
<dbReference type="InParanoid" id="A0A0L0HGQ0"/>
<evidence type="ECO:0000313" key="24">
    <source>
        <dbReference type="EMBL" id="KNC99998.1"/>
    </source>
</evidence>
<dbReference type="SUPFAM" id="SSF55856">
    <property type="entry name" value="Cytochrome b5-like heme/steroid binding domain"/>
    <property type="match status" value="1"/>
</dbReference>
<evidence type="ECO:0000256" key="12">
    <source>
        <dbReference type="ARBA" id="ARBA00023128"/>
    </source>
</evidence>
<evidence type="ECO:0000256" key="8">
    <source>
        <dbReference type="ARBA" id="ARBA00022723"/>
    </source>
</evidence>
<dbReference type="InterPro" id="IPR036400">
    <property type="entry name" value="Cyt_B5-like_heme/steroid_sf"/>
</dbReference>
<dbReference type="AlphaFoldDB" id="A0A0L0HGQ0"/>
<sequence>MPHRLISFADVAKHNTKEDCWCIIHGKVYNLGPFLNEHPGGVGPILKQAGKDATEAFEPIHPKDIIDRFLPKELYLGDVDPTTVPEKSVEESPDAKALNMTKKPSLSAILNAFDFESVARRTMKPEGWAYYSSGADDELTLQENHAAFHRIWLRPRVLVNVRTVDTSTTMLGTRSSLPLYISATALGKLGHREGEVVLTRAAGTRQIVQMMPTLASCSLDEMVAARATGQTQWFQLYVNSDRKITERLVRHAESKGVKGLFITVDAPQLGRREKDMRTKFVDDAPDVQRDGKESINRNEGAARAISSFIDPGLCWDDIEWFKSITKMPIVLKGIQRGEDAVLAAKAGVAGIVVSNHGGRQLDTARSGIEILEEVMTYLKEAGLTDRLEVYVDGGFRRGTDIFKALALGAKGVGLGRPFLYAMSTYGQPGVERLIDLLRDELEMVMRLMGTPSIKDISKDMAVVKNLSSHVGQAPADSLYRQVYERQSTIIGSKL</sequence>
<dbReference type="OrthoDB" id="1925334at2759"/>
<feature type="domain" description="FMN hydroxy acid dehydrogenase" evidence="23">
    <location>
        <begin position="104"/>
        <end position="466"/>
    </location>
</feature>
<dbReference type="InterPro" id="IPR013785">
    <property type="entry name" value="Aldolase_TIM"/>
</dbReference>
<dbReference type="STRING" id="645134.A0A0L0HGQ0"/>
<evidence type="ECO:0000256" key="13">
    <source>
        <dbReference type="ARBA" id="ARBA00052399"/>
    </source>
</evidence>
<dbReference type="FunCoup" id="A0A0L0HGQ0">
    <property type="interactions" value="94"/>
</dbReference>
<evidence type="ECO:0000256" key="1">
    <source>
        <dbReference type="ARBA" id="ARBA00001917"/>
    </source>
</evidence>
<keyword evidence="11 21" id="KW-0408">Iron</keyword>
<evidence type="ECO:0000256" key="2">
    <source>
        <dbReference type="ARBA" id="ARBA00004569"/>
    </source>
</evidence>
<evidence type="ECO:0000256" key="14">
    <source>
        <dbReference type="ARBA" id="ARBA00061137"/>
    </source>
</evidence>
<comment type="similarity">
    <text evidence="14">In the C-terminal section; belongs to the FMN-dependent alpha-hydroxy acid dehydrogenase family.</text>
</comment>
<keyword evidence="4" id="KW-0813">Transport</keyword>
<accession>A0A0L0HGQ0</accession>
<evidence type="ECO:0000256" key="6">
    <source>
        <dbReference type="ARBA" id="ARBA00022630"/>
    </source>
</evidence>
<dbReference type="eggNOG" id="KOG0537">
    <property type="taxonomic scope" value="Eukaryota"/>
</dbReference>
<dbReference type="eggNOG" id="KOG0538">
    <property type="taxonomic scope" value="Eukaryota"/>
</dbReference>
<dbReference type="CDD" id="cd02922">
    <property type="entry name" value="FCB2_FMN"/>
    <property type="match status" value="1"/>
</dbReference>
<dbReference type="SUPFAM" id="SSF51395">
    <property type="entry name" value="FMN-linked oxidoreductases"/>
    <property type="match status" value="1"/>
</dbReference>
<keyword evidence="12" id="KW-0496">Mitochondrion</keyword>
<dbReference type="VEuPathDB" id="FungiDB:SPPG_09185"/>
<keyword evidence="8 21" id="KW-0479">Metal-binding</keyword>
<dbReference type="PANTHER" id="PTHR10578:SF148">
    <property type="entry name" value="L-LACTATE DEHYDROGENASE (CYTOCHROME)"/>
    <property type="match status" value="1"/>
</dbReference>
<keyword evidence="6" id="KW-0285">Flavoprotein</keyword>
<evidence type="ECO:0000256" key="4">
    <source>
        <dbReference type="ARBA" id="ARBA00022448"/>
    </source>
</evidence>
<evidence type="ECO:0000256" key="20">
    <source>
        <dbReference type="ARBA" id="ARBA00078938"/>
    </source>
</evidence>
<dbReference type="Gene3D" id="3.10.120.10">
    <property type="entry name" value="Cytochrome b5-like heme/steroid binding domain"/>
    <property type="match status" value="1"/>
</dbReference>
<dbReference type="OMA" id="RIWFRPK"/>
<dbReference type="InterPro" id="IPR037396">
    <property type="entry name" value="FMN_HAD"/>
</dbReference>
<evidence type="ECO:0000256" key="17">
    <source>
        <dbReference type="ARBA" id="ARBA00068515"/>
    </source>
</evidence>
<evidence type="ECO:0000256" key="16">
    <source>
        <dbReference type="ARBA" id="ARBA00066458"/>
    </source>
</evidence>
<gene>
    <name evidence="24" type="ORF">SPPG_09185</name>
</gene>
<dbReference type="FunFam" id="3.20.20.70:FF:000062">
    <property type="entry name" value="Cytochrome b2, mitochondrial, putative"/>
    <property type="match status" value="1"/>
</dbReference>
<comment type="similarity">
    <text evidence="21">Belongs to the cytochrome b5 family.</text>
</comment>
<dbReference type="Proteomes" id="UP000053201">
    <property type="component" value="Unassembled WGS sequence"/>
</dbReference>
<evidence type="ECO:0000256" key="10">
    <source>
        <dbReference type="ARBA" id="ARBA00023002"/>
    </source>
</evidence>
<keyword evidence="10" id="KW-0560">Oxidoreductase</keyword>
<name>A0A0L0HGQ0_SPIPD</name>
<dbReference type="GO" id="GO:0005758">
    <property type="term" value="C:mitochondrial intermembrane space"/>
    <property type="evidence" value="ECO:0007669"/>
    <property type="project" value="UniProtKB-SubCell"/>
</dbReference>
<organism evidence="24 25">
    <name type="scientific">Spizellomyces punctatus (strain DAOM BR117)</name>
    <dbReference type="NCBI Taxonomy" id="645134"/>
    <lineage>
        <taxon>Eukaryota</taxon>
        <taxon>Fungi</taxon>
        <taxon>Fungi incertae sedis</taxon>
        <taxon>Chytridiomycota</taxon>
        <taxon>Chytridiomycota incertae sedis</taxon>
        <taxon>Chytridiomycetes</taxon>
        <taxon>Spizellomycetales</taxon>
        <taxon>Spizellomycetaceae</taxon>
        <taxon>Spizellomyces</taxon>
    </lineage>
</organism>
<comment type="cofactor">
    <cofactor evidence="1">
        <name>FMN</name>
        <dbReference type="ChEBI" id="CHEBI:58210"/>
    </cofactor>
</comment>
<protein>
    <recommendedName>
        <fullName evidence="17">L-lactate dehydrogenase (cytochrome)</fullName>
        <ecNumber evidence="16">1.1.2.3</ecNumber>
    </recommendedName>
    <alternativeName>
        <fullName evidence="19">Cytochrome b2</fullName>
    </alternativeName>
    <alternativeName>
        <fullName evidence="18">Flavocytochrome b2</fullName>
    </alternativeName>
    <alternativeName>
        <fullName evidence="20">L-lactate ferricytochrome c oxidoreductase</fullName>
    </alternativeName>
</protein>
<dbReference type="Gene3D" id="3.20.20.70">
    <property type="entry name" value="Aldolase class I"/>
    <property type="match status" value="1"/>
</dbReference>
<dbReference type="GO" id="GO:0004460">
    <property type="term" value="F:L-lactate dehydrogenase (cytochrome) activity"/>
    <property type="evidence" value="ECO:0007669"/>
    <property type="project" value="UniProtKB-EC"/>
</dbReference>
<dbReference type="Pfam" id="PF00173">
    <property type="entry name" value="Cyt-b5"/>
    <property type="match status" value="1"/>
</dbReference>
<evidence type="ECO:0000256" key="3">
    <source>
        <dbReference type="ARBA" id="ARBA00011881"/>
    </source>
</evidence>
<dbReference type="FunFam" id="3.10.120.10:FF:000009">
    <property type="entry name" value="Cytochrome b2, mitochondrial, putative"/>
    <property type="match status" value="1"/>
</dbReference>
<comment type="subcellular location">
    <subcellularLocation>
        <location evidence="2">Mitochondrion intermembrane space</location>
    </subcellularLocation>
</comment>
<keyword evidence="5 21" id="KW-0349">Heme</keyword>
<evidence type="ECO:0000259" key="23">
    <source>
        <dbReference type="PROSITE" id="PS51349"/>
    </source>
</evidence>
<dbReference type="RefSeq" id="XP_016608038.1">
    <property type="nucleotide sequence ID" value="XM_016757342.1"/>
</dbReference>
<reference evidence="24 25" key="1">
    <citation type="submission" date="2009-08" db="EMBL/GenBank/DDBJ databases">
        <title>The Genome Sequence of Spizellomyces punctatus strain DAOM BR117.</title>
        <authorList>
            <consortium name="The Broad Institute Genome Sequencing Platform"/>
            <person name="Russ C."/>
            <person name="Cuomo C."/>
            <person name="Shea T."/>
            <person name="Young S.K."/>
            <person name="Zeng Q."/>
            <person name="Koehrsen M."/>
            <person name="Haas B."/>
            <person name="Borodovsky M."/>
            <person name="Guigo R."/>
            <person name="Alvarado L."/>
            <person name="Berlin A."/>
            <person name="Bochicchio J."/>
            <person name="Borenstein D."/>
            <person name="Chapman S."/>
            <person name="Chen Z."/>
            <person name="Engels R."/>
            <person name="Freedman E."/>
            <person name="Gellesch M."/>
            <person name="Goldberg J."/>
            <person name="Griggs A."/>
            <person name="Gujja S."/>
            <person name="Heiman D."/>
            <person name="Hepburn T."/>
            <person name="Howarth C."/>
            <person name="Jen D."/>
            <person name="Larson L."/>
            <person name="Lewis B."/>
            <person name="Mehta T."/>
            <person name="Park D."/>
            <person name="Pearson M."/>
            <person name="Roberts A."/>
            <person name="Saif S."/>
            <person name="Shenoy N."/>
            <person name="Sisk P."/>
            <person name="Stolte C."/>
            <person name="Sykes S."/>
            <person name="Thomson T."/>
            <person name="Walk T."/>
            <person name="White J."/>
            <person name="Yandava C."/>
            <person name="Burger G."/>
            <person name="Gray M.W."/>
            <person name="Holland P.W.H."/>
            <person name="King N."/>
            <person name="Lang F.B.F."/>
            <person name="Roger A.J."/>
            <person name="Ruiz-Trillo I."/>
            <person name="Lander E."/>
            <person name="Nusbaum C."/>
        </authorList>
    </citation>
    <scope>NUCLEOTIDE SEQUENCE [LARGE SCALE GENOMIC DNA]</scope>
    <source>
        <strain evidence="24 25">DAOM BR117</strain>
    </source>
</reference>
<comment type="catalytic activity">
    <reaction evidence="13">
        <text>(S)-lactate + 2 Fe(III)-[cytochrome c] = 2 Fe(II)-[cytochrome c] + pyruvate + 2 H(+)</text>
        <dbReference type="Rhea" id="RHEA:19909"/>
        <dbReference type="Rhea" id="RHEA-COMP:10350"/>
        <dbReference type="Rhea" id="RHEA-COMP:14399"/>
        <dbReference type="ChEBI" id="CHEBI:15361"/>
        <dbReference type="ChEBI" id="CHEBI:15378"/>
        <dbReference type="ChEBI" id="CHEBI:16651"/>
        <dbReference type="ChEBI" id="CHEBI:29033"/>
        <dbReference type="ChEBI" id="CHEBI:29034"/>
        <dbReference type="EC" id="1.1.2.3"/>
    </reaction>
    <physiologicalReaction direction="left-to-right" evidence="13">
        <dbReference type="Rhea" id="RHEA:19910"/>
    </physiologicalReaction>
</comment>
<dbReference type="PROSITE" id="PS00557">
    <property type="entry name" value="FMN_HYDROXY_ACID_DH_1"/>
    <property type="match status" value="1"/>
</dbReference>
<dbReference type="PANTHER" id="PTHR10578">
    <property type="entry name" value="S -2-HYDROXY-ACID OXIDASE-RELATED"/>
    <property type="match status" value="1"/>
</dbReference>
<dbReference type="InterPro" id="IPR037458">
    <property type="entry name" value="L-MDH/L-LDH_FMN-bd"/>
</dbReference>
<dbReference type="EMBL" id="KQ257456">
    <property type="protein sequence ID" value="KNC99998.1"/>
    <property type="molecule type" value="Genomic_DNA"/>
</dbReference>
<dbReference type="InterPro" id="IPR008259">
    <property type="entry name" value="FMN_hydac_DH_AS"/>
</dbReference>
<proteinExistence type="inferred from homology"/>
<comment type="similarity">
    <text evidence="15">In the N-terminal section; belongs to the cytochrome b5 family.</text>
</comment>
<dbReference type="InterPro" id="IPR018506">
    <property type="entry name" value="Cyt_B5_heme-BS"/>
</dbReference>
<dbReference type="Pfam" id="PF01070">
    <property type="entry name" value="FMN_dh"/>
    <property type="match status" value="1"/>
</dbReference>
<dbReference type="PROSITE" id="PS00191">
    <property type="entry name" value="CYTOCHROME_B5_1"/>
    <property type="match status" value="1"/>
</dbReference>
<dbReference type="GO" id="GO:0046872">
    <property type="term" value="F:metal ion binding"/>
    <property type="evidence" value="ECO:0007669"/>
    <property type="project" value="UniProtKB-UniRule"/>
</dbReference>
<evidence type="ECO:0000256" key="15">
    <source>
        <dbReference type="ARBA" id="ARBA00061589"/>
    </source>
</evidence>
<feature type="domain" description="Cytochrome b5 heme-binding" evidence="22">
    <location>
        <begin position="3"/>
        <end position="80"/>
    </location>
</feature>
<dbReference type="GeneID" id="27692310"/>
<dbReference type="InterPro" id="IPR000262">
    <property type="entry name" value="FMN-dep_DH"/>
</dbReference>
<keyword evidence="25" id="KW-1185">Reference proteome</keyword>
<evidence type="ECO:0000256" key="9">
    <source>
        <dbReference type="ARBA" id="ARBA00022946"/>
    </source>
</evidence>
<dbReference type="PROSITE" id="PS51349">
    <property type="entry name" value="FMN_HYDROXY_ACID_DH_2"/>
    <property type="match status" value="1"/>
</dbReference>
<dbReference type="GO" id="GO:0006089">
    <property type="term" value="P:lactate metabolic process"/>
    <property type="evidence" value="ECO:0007669"/>
    <property type="project" value="EnsemblFungi"/>
</dbReference>
<evidence type="ECO:0000313" key="25">
    <source>
        <dbReference type="Proteomes" id="UP000053201"/>
    </source>
</evidence>
<dbReference type="PROSITE" id="PS50255">
    <property type="entry name" value="CYTOCHROME_B5_2"/>
    <property type="match status" value="1"/>
</dbReference>
<evidence type="ECO:0000256" key="21">
    <source>
        <dbReference type="RuleBase" id="RU362121"/>
    </source>
</evidence>
<dbReference type="InterPro" id="IPR001199">
    <property type="entry name" value="Cyt_B5-like_heme/steroid-bd"/>
</dbReference>
<evidence type="ECO:0000256" key="7">
    <source>
        <dbReference type="ARBA" id="ARBA00022643"/>
    </source>
</evidence>
<evidence type="ECO:0000259" key="22">
    <source>
        <dbReference type="PROSITE" id="PS50255"/>
    </source>
</evidence>
<dbReference type="EC" id="1.1.2.3" evidence="16"/>
<dbReference type="GO" id="GO:0020037">
    <property type="term" value="F:heme binding"/>
    <property type="evidence" value="ECO:0007669"/>
    <property type="project" value="UniProtKB-UniRule"/>
</dbReference>
<evidence type="ECO:0000256" key="11">
    <source>
        <dbReference type="ARBA" id="ARBA00023004"/>
    </source>
</evidence>
<evidence type="ECO:0000256" key="19">
    <source>
        <dbReference type="ARBA" id="ARBA00078774"/>
    </source>
</evidence>
<comment type="subunit">
    <text evidence="3">Homotetramer.</text>
</comment>
<keyword evidence="9" id="KW-0809">Transit peptide</keyword>
<dbReference type="SMART" id="SM01117">
    <property type="entry name" value="Cyt-b5"/>
    <property type="match status" value="1"/>
</dbReference>